<dbReference type="Gene3D" id="2.60.200.30">
    <property type="entry name" value="Probable inorganic polyphosphate/atp-NAD kinase, domain 2"/>
    <property type="match status" value="1"/>
</dbReference>
<comment type="caution">
    <text evidence="6">Lacks conserved residue(s) required for the propagation of feature annotation.</text>
</comment>
<feature type="binding site" evidence="6">
    <location>
        <begin position="150"/>
        <end position="151"/>
    </location>
    <ligand>
        <name>NAD(+)</name>
        <dbReference type="ChEBI" id="CHEBI:57540"/>
    </ligand>
</feature>
<organism evidence="7 8">
    <name type="scientific">Candidatus Fonsibacter lacus</name>
    <dbReference type="NCBI Taxonomy" id="2576439"/>
    <lineage>
        <taxon>Bacteria</taxon>
        <taxon>Pseudomonadati</taxon>
        <taxon>Pseudomonadota</taxon>
        <taxon>Alphaproteobacteria</taxon>
        <taxon>Candidatus Pelagibacterales</taxon>
        <taxon>Candidatus Pelagibacterales incertae sedis</taxon>
        <taxon>Candidatus Fonsibacter</taxon>
    </lineage>
</organism>
<keyword evidence="6" id="KW-0067">ATP-binding</keyword>
<dbReference type="AlphaFoldDB" id="A0A965LKR1"/>
<comment type="similarity">
    <text evidence="6">Belongs to the NAD kinase family.</text>
</comment>
<keyword evidence="6" id="KW-0547">Nucleotide-binding</keyword>
<dbReference type="SUPFAM" id="SSF111331">
    <property type="entry name" value="NAD kinase/diacylglycerol kinase-like"/>
    <property type="match status" value="1"/>
</dbReference>
<keyword evidence="1 6" id="KW-0808">Transferase</keyword>
<accession>A0A965LKR1</accession>
<gene>
    <name evidence="6" type="primary">nadK</name>
    <name evidence="7" type="ORF">EBT44_01220</name>
</gene>
<proteinExistence type="inferred from homology"/>
<comment type="caution">
    <text evidence="7">The sequence shown here is derived from an EMBL/GenBank/DDBJ whole genome shotgun (WGS) entry which is preliminary data.</text>
</comment>
<comment type="catalytic activity">
    <reaction evidence="5 6">
        <text>NAD(+) + ATP = ADP + NADP(+) + H(+)</text>
        <dbReference type="Rhea" id="RHEA:18629"/>
        <dbReference type="ChEBI" id="CHEBI:15378"/>
        <dbReference type="ChEBI" id="CHEBI:30616"/>
        <dbReference type="ChEBI" id="CHEBI:57540"/>
        <dbReference type="ChEBI" id="CHEBI:58349"/>
        <dbReference type="ChEBI" id="CHEBI:456216"/>
        <dbReference type="EC" id="2.7.1.23"/>
    </reaction>
</comment>
<dbReference type="EC" id="2.7.1.23" evidence="6"/>
<keyword evidence="4 6" id="KW-0520">NAD</keyword>
<protein>
    <recommendedName>
        <fullName evidence="6">NAD kinase</fullName>
        <ecNumber evidence="6">2.7.1.23</ecNumber>
    </recommendedName>
    <alternativeName>
        <fullName evidence="6">ATP-dependent NAD kinase</fullName>
    </alternativeName>
</protein>
<dbReference type="GO" id="GO:0005524">
    <property type="term" value="F:ATP binding"/>
    <property type="evidence" value="ECO:0007669"/>
    <property type="project" value="UniProtKB-KW"/>
</dbReference>
<evidence type="ECO:0000256" key="2">
    <source>
        <dbReference type="ARBA" id="ARBA00022777"/>
    </source>
</evidence>
<feature type="binding site" evidence="6">
    <location>
        <position position="214"/>
    </location>
    <ligand>
        <name>NAD(+)</name>
        <dbReference type="ChEBI" id="CHEBI:57540"/>
    </ligand>
</feature>
<keyword evidence="6" id="KW-0963">Cytoplasm</keyword>
<dbReference type="Pfam" id="PF01513">
    <property type="entry name" value="NAD_kinase"/>
    <property type="match status" value="1"/>
</dbReference>
<comment type="function">
    <text evidence="6">Involved in the regulation of the intracellular balance of NAD and NADP, and is a key enzyme in the biosynthesis of NADP. Catalyzes specifically the phosphorylation on 2'-hydroxyl of the adenosine moiety of NAD to yield NADP.</text>
</comment>
<feature type="binding site" evidence="6">
    <location>
        <position position="81"/>
    </location>
    <ligand>
        <name>NAD(+)</name>
        <dbReference type="ChEBI" id="CHEBI:57540"/>
    </ligand>
</feature>
<dbReference type="PANTHER" id="PTHR20275">
    <property type="entry name" value="NAD KINASE"/>
    <property type="match status" value="1"/>
</dbReference>
<dbReference type="EMBL" id="RFXN01000007">
    <property type="protein sequence ID" value="NBR93476.1"/>
    <property type="molecule type" value="Genomic_DNA"/>
</dbReference>
<evidence type="ECO:0000313" key="7">
    <source>
        <dbReference type="EMBL" id="NBR93476.1"/>
    </source>
</evidence>
<dbReference type="GO" id="GO:0051287">
    <property type="term" value="F:NAD binding"/>
    <property type="evidence" value="ECO:0007669"/>
    <property type="project" value="UniProtKB-ARBA"/>
</dbReference>
<dbReference type="GO" id="GO:0006741">
    <property type="term" value="P:NADP+ biosynthetic process"/>
    <property type="evidence" value="ECO:0007669"/>
    <property type="project" value="UniProtKB-UniRule"/>
</dbReference>
<dbReference type="Proteomes" id="UP000740727">
    <property type="component" value="Unassembled WGS sequence"/>
</dbReference>
<dbReference type="InterPro" id="IPR016064">
    <property type="entry name" value="NAD/diacylglycerol_kinase_sf"/>
</dbReference>
<dbReference type="InterPro" id="IPR002504">
    <property type="entry name" value="NADK"/>
</dbReference>
<feature type="binding site" evidence="6">
    <location>
        <begin position="190"/>
        <end position="195"/>
    </location>
    <ligand>
        <name>NAD(+)</name>
        <dbReference type="ChEBI" id="CHEBI:57540"/>
    </ligand>
</feature>
<evidence type="ECO:0000313" key="8">
    <source>
        <dbReference type="Proteomes" id="UP000740727"/>
    </source>
</evidence>
<name>A0A965LKR1_9PROT</name>
<dbReference type="NCBIfam" id="NF002892">
    <property type="entry name" value="PRK03372.1"/>
    <property type="match status" value="1"/>
</dbReference>
<evidence type="ECO:0000256" key="3">
    <source>
        <dbReference type="ARBA" id="ARBA00022857"/>
    </source>
</evidence>
<comment type="cofactor">
    <cofactor evidence="6">
        <name>a divalent metal cation</name>
        <dbReference type="ChEBI" id="CHEBI:60240"/>
    </cofactor>
</comment>
<evidence type="ECO:0000256" key="4">
    <source>
        <dbReference type="ARBA" id="ARBA00023027"/>
    </source>
</evidence>
<feature type="binding site" evidence="6">
    <location>
        <position position="179"/>
    </location>
    <ligand>
        <name>NAD(+)</name>
        <dbReference type="ChEBI" id="CHEBI:57540"/>
    </ligand>
</feature>
<evidence type="ECO:0000256" key="5">
    <source>
        <dbReference type="ARBA" id="ARBA00047925"/>
    </source>
</evidence>
<feature type="active site" description="Proton acceptor" evidence="6">
    <location>
        <position position="76"/>
    </location>
</feature>
<reference evidence="7" key="1">
    <citation type="submission" date="2018-10" db="EMBL/GenBank/DDBJ databases">
        <title>Iterative Subtractive Binning of Freshwater Chronoseries Metagenomes Recovers Nearly Complete Genomes from over Four Hundred Novel Species.</title>
        <authorList>
            <person name="Rodriguez-R L.M."/>
            <person name="Tsementzi D."/>
            <person name="Luo C."/>
            <person name="Konstantinidis K.T."/>
        </authorList>
    </citation>
    <scope>NUCLEOTIDE SEQUENCE</scope>
    <source>
        <strain evidence="7">WB5_2A_028</strain>
    </source>
</reference>
<comment type="subcellular location">
    <subcellularLocation>
        <location evidence="6">Cytoplasm</location>
    </subcellularLocation>
</comment>
<dbReference type="GO" id="GO:0019674">
    <property type="term" value="P:NAD+ metabolic process"/>
    <property type="evidence" value="ECO:0007669"/>
    <property type="project" value="InterPro"/>
</dbReference>
<dbReference type="PANTHER" id="PTHR20275:SF0">
    <property type="entry name" value="NAD KINASE"/>
    <property type="match status" value="1"/>
</dbReference>
<sequence length="295" mass="32123">MSSPAIQSTQRRVLLLLHPKREQARVAALEIARGLASSGIAVEHHLSSEGSGVPEITRYSGRPINEFELIIVLGGDGTMLRSAEISYGISIPILGINVGHMGFLAEVERPANDQIIEAVVKGQFVYEERMSISFEIERHGETVDSGWALNEIVIEKESSQMVELFVSVDQRPLSLWNCDGVLCATPTGSTAYAFSAGGPVVWPDVDALVLLPLAAHALFARPMVLSPRSEIAISVRSENATLSADGFRHKSLLEGDLIRITRDSHIFTLARMTSAPFANRLVAKFQLPVVGWRGE</sequence>
<dbReference type="GO" id="GO:0046872">
    <property type="term" value="F:metal ion binding"/>
    <property type="evidence" value="ECO:0007669"/>
    <property type="project" value="UniProtKB-UniRule"/>
</dbReference>
<keyword evidence="2 6" id="KW-0418">Kinase</keyword>
<dbReference type="InterPro" id="IPR017438">
    <property type="entry name" value="ATP-NAD_kinase_N"/>
</dbReference>
<dbReference type="Pfam" id="PF20143">
    <property type="entry name" value="NAD_kinase_C"/>
    <property type="match status" value="1"/>
</dbReference>
<evidence type="ECO:0000256" key="1">
    <source>
        <dbReference type="ARBA" id="ARBA00022679"/>
    </source>
</evidence>
<feature type="binding site" evidence="6">
    <location>
        <begin position="76"/>
        <end position="77"/>
    </location>
    <ligand>
        <name>NAD(+)</name>
        <dbReference type="ChEBI" id="CHEBI:57540"/>
    </ligand>
</feature>
<dbReference type="Gene3D" id="3.40.50.10330">
    <property type="entry name" value="Probable inorganic polyphosphate/atp-NAD kinase, domain 1"/>
    <property type="match status" value="1"/>
</dbReference>
<dbReference type="HAMAP" id="MF_00361">
    <property type="entry name" value="NAD_kinase"/>
    <property type="match status" value="1"/>
</dbReference>
<dbReference type="GO" id="GO:0003951">
    <property type="term" value="F:NAD+ kinase activity"/>
    <property type="evidence" value="ECO:0007669"/>
    <property type="project" value="UniProtKB-UniRule"/>
</dbReference>
<dbReference type="GO" id="GO:0005737">
    <property type="term" value="C:cytoplasm"/>
    <property type="evidence" value="ECO:0007669"/>
    <property type="project" value="UniProtKB-SubCell"/>
</dbReference>
<keyword evidence="3 6" id="KW-0521">NADP</keyword>
<dbReference type="InterPro" id="IPR017437">
    <property type="entry name" value="ATP-NAD_kinase_PpnK-typ_C"/>
</dbReference>
<evidence type="ECO:0000256" key="6">
    <source>
        <dbReference type="HAMAP-Rule" id="MF_00361"/>
    </source>
</evidence>